<accession>A0AAD5XLQ3</accession>
<evidence type="ECO:0000313" key="4">
    <source>
        <dbReference type="Proteomes" id="UP001212152"/>
    </source>
</evidence>
<comment type="caution">
    <text evidence="3">The sequence shown here is derived from an EMBL/GenBank/DDBJ whole genome shotgun (WGS) entry which is preliminary data.</text>
</comment>
<dbReference type="AlphaFoldDB" id="A0AAD5XLQ3"/>
<keyword evidence="1" id="KW-0472">Membrane</keyword>
<dbReference type="Gene3D" id="2.80.10.50">
    <property type="match status" value="1"/>
</dbReference>
<dbReference type="CDD" id="cd00161">
    <property type="entry name" value="beta-trefoil_Ricin-like"/>
    <property type="match status" value="1"/>
</dbReference>
<gene>
    <name evidence="3" type="ORF">HDU87_001741</name>
</gene>
<organism evidence="3 4">
    <name type="scientific">Geranomyces variabilis</name>
    <dbReference type="NCBI Taxonomy" id="109894"/>
    <lineage>
        <taxon>Eukaryota</taxon>
        <taxon>Fungi</taxon>
        <taxon>Fungi incertae sedis</taxon>
        <taxon>Chytridiomycota</taxon>
        <taxon>Chytridiomycota incertae sedis</taxon>
        <taxon>Chytridiomycetes</taxon>
        <taxon>Spizellomycetales</taxon>
        <taxon>Powellomycetaceae</taxon>
        <taxon>Geranomyces</taxon>
    </lineage>
</organism>
<dbReference type="InterPro" id="IPR035992">
    <property type="entry name" value="Ricin_B-like_lectins"/>
</dbReference>
<keyword evidence="1" id="KW-0812">Transmembrane</keyword>
<keyword evidence="2" id="KW-0732">Signal</keyword>
<keyword evidence="4" id="KW-1185">Reference proteome</keyword>
<feature type="transmembrane region" description="Helical" evidence="1">
    <location>
        <begin position="363"/>
        <end position="386"/>
    </location>
</feature>
<dbReference type="EMBL" id="JADGJQ010000149">
    <property type="protein sequence ID" value="KAJ3167025.1"/>
    <property type="molecule type" value="Genomic_DNA"/>
</dbReference>
<evidence type="ECO:0008006" key="5">
    <source>
        <dbReference type="Google" id="ProtNLM"/>
    </source>
</evidence>
<proteinExistence type="predicted"/>
<dbReference type="SUPFAM" id="SSF50370">
    <property type="entry name" value="Ricin B-like lectins"/>
    <property type="match status" value="1"/>
</dbReference>
<reference evidence="3" key="1">
    <citation type="submission" date="2020-05" db="EMBL/GenBank/DDBJ databases">
        <title>Phylogenomic resolution of chytrid fungi.</title>
        <authorList>
            <person name="Stajich J.E."/>
            <person name="Amses K."/>
            <person name="Simmons R."/>
            <person name="Seto K."/>
            <person name="Myers J."/>
            <person name="Bonds A."/>
            <person name="Quandt C.A."/>
            <person name="Barry K."/>
            <person name="Liu P."/>
            <person name="Grigoriev I."/>
            <person name="Longcore J.E."/>
            <person name="James T.Y."/>
        </authorList>
    </citation>
    <scope>NUCLEOTIDE SEQUENCE</scope>
    <source>
        <strain evidence="3">JEL0379</strain>
    </source>
</reference>
<sequence>MRSALPPSTHPWGATALLLLMLPANAAALILPPPNHVSRRALALPSGVQACAWPPLAGVTYLLVNSATGNTAQPMCVSANLSNLQQTSGAGTFSILEACSATDANHQISFTPTAGSSDYIINFAKKGTCLAQPNMYVGDGSPVEQDVACTKNTINAVWRVNTLADSNTLGQLISTTSQPAKCLGVGNVAARGEVSAAGDPLEFFTCGASATAAKEQFFALASADCGGGGGAGTAVPVPAPAPAASPKVVVVLPVVATTTTTSAKLPAAASPTVVRATSSSAGIRPPALTLINAPAPAAATPLPGSSDTSIITNPTTKPAAASPLMQSTLAPTAGGALLTMSSLALTLDPTALNGSQAMPLSDLGAVMFILAPIAVVGMTFAVVAGVRRLNNWRYLRFEK</sequence>
<feature type="signal peptide" evidence="2">
    <location>
        <begin position="1"/>
        <end position="28"/>
    </location>
</feature>
<dbReference type="Proteomes" id="UP001212152">
    <property type="component" value="Unassembled WGS sequence"/>
</dbReference>
<keyword evidence="1" id="KW-1133">Transmembrane helix</keyword>
<feature type="chain" id="PRO_5042192781" description="Ricin B lectin domain-containing protein" evidence="2">
    <location>
        <begin position="29"/>
        <end position="399"/>
    </location>
</feature>
<evidence type="ECO:0000256" key="1">
    <source>
        <dbReference type="SAM" id="Phobius"/>
    </source>
</evidence>
<name>A0AAD5XLQ3_9FUNG</name>
<protein>
    <recommendedName>
        <fullName evidence="5">Ricin B lectin domain-containing protein</fullName>
    </recommendedName>
</protein>
<evidence type="ECO:0000313" key="3">
    <source>
        <dbReference type="EMBL" id="KAJ3167025.1"/>
    </source>
</evidence>
<evidence type="ECO:0000256" key="2">
    <source>
        <dbReference type="SAM" id="SignalP"/>
    </source>
</evidence>